<dbReference type="Proteomes" id="UP000239589">
    <property type="component" value="Unassembled WGS sequence"/>
</dbReference>
<evidence type="ECO:0000313" key="2">
    <source>
        <dbReference type="Proteomes" id="UP000239589"/>
    </source>
</evidence>
<organism evidence="1 2">
    <name type="scientific">Cuspidothrix issatschenkoi CHARLIE-1</name>
    <dbReference type="NCBI Taxonomy" id="2052836"/>
    <lineage>
        <taxon>Bacteria</taxon>
        <taxon>Bacillati</taxon>
        <taxon>Cyanobacteriota</taxon>
        <taxon>Cyanophyceae</taxon>
        <taxon>Nostocales</taxon>
        <taxon>Aphanizomenonaceae</taxon>
        <taxon>Cuspidothrix</taxon>
    </lineage>
</organism>
<dbReference type="EMBL" id="PGEM01000025">
    <property type="protein sequence ID" value="PPJ64504.1"/>
    <property type="molecule type" value="Genomic_DNA"/>
</dbReference>
<protein>
    <submittedName>
        <fullName evidence="1">Uncharacterized protein</fullName>
    </submittedName>
</protein>
<accession>A0A2S6CXL1</accession>
<gene>
    <name evidence="1" type="ORF">CUN59_03705</name>
</gene>
<dbReference type="AlphaFoldDB" id="A0A2S6CXL1"/>
<proteinExistence type="predicted"/>
<sequence length="64" mass="7494">MIVQKNKSLRVNKLVKNGEIESSTCISYIINTDYKYYNSDLFYRHGILVYLLPVAEKSYFPQLA</sequence>
<evidence type="ECO:0000313" key="1">
    <source>
        <dbReference type="EMBL" id="PPJ64504.1"/>
    </source>
</evidence>
<reference evidence="1 2" key="1">
    <citation type="submission" date="2018-02" db="EMBL/GenBank/DDBJ databases">
        <title>Discovery of a pederin family compound in a non-symbiotic bloom-forming cyanobacterium.</title>
        <authorList>
            <person name="Kust A."/>
            <person name="Mares J."/>
            <person name="Jokela J."/>
            <person name="Urajova P."/>
            <person name="Hajek J."/>
            <person name="Saurav K."/>
            <person name="Voracova K."/>
            <person name="Fewer D.P."/>
            <person name="Haapaniemi E."/>
            <person name="Permi P."/>
            <person name="Rehakova K."/>
            <person name="Sivonen K."/>
            <person name="Hrouzek P."/>
        </authorList>
    </citation>
    <scope>NUCLEOTIDE SEQUENCE [LARGE SCALE GENOMIC DNA]</scope>
    <source>
        <strain evidence="1 2">CHARLIE-1</strain>
    </source>
</reference>
<keyword evidence="2" id="KW-1185">Reference proteome</keyword>
<name>A0A2S6CXL1_9CYAN</name>
<comment type="caution">
    <text evidence="1">The sequence shown here is derived from an EMBL/GenBank/DDBJ whole genome shotgun (WGS) entry which is preliminary data.</text>
</comment>